<dbReference type="Pfam" id="PF03466">
    <property type="entry name" value="LysR_substrate"/>
    <property type="match status" value="1"/>
</dbReference>
<evidence type="ECO:0000313" key="6">
    <source>
        <dbReference type="EMBL" id="BAU74824.1"/>
    </source>
</evidence>
<dbReference type="GO" id="GO:0043565">
    <property type="term" value="F:sequence-specific DNA binding"/>
    <property type="evidence" value="ECO:0007669"/>
    <property type="project" value="TreeGrafter"/>
</dbReference>
<dbReference type="GO" id="GO:0003700">
    <property type="term" value="F:DNA-binding transcription factor activity"/>
    <property type="evidence" value="ECO:0007669"/>
    <property type="project" value="InterPro"/>
</dbReference>
<evidence type="ECO:0000313" key="7">
    <source>
        <dbReference type="Proteomes" id="UP000218554"/>
    </source>
</evidence>
<protein>
    <submittedName>
        <fullName evidence="6">Transcriptional regulator</fullName>
    </submittedName>
</protein>
<evidence type="ECO:0000256" key="2">
    <source>
        <dbReference type="ARBA" id="ARBA00023015"/>
    </source>
</evidence>
<evidence type="ECO:0000256" key="3">
    <source>
        <dbReference type="ARBA" id="ARBA00023125"/>
    </source>
</evidence>
<dbReference type="PANTHER" id="PTHR30537">
    <property type="entry name" value="HTH-TYPE TRANSCRIPTIONAL REGULATOR"/>
    <property type="match status" value="1"/>
</dbReference>
<reference evidence="6 7" key="2">
    <citation type="journal article" date="2017" name="Int. J. Syst. Evol. Microbiol.">
        <title>Pseudomonas furukawaii sp. nov., a polychlorinated biphenyl-degrading bacterium isolated from biphenyl-contaminated soil in Japan.</title>
        <authorList>
            <person name="Kimura N."/>
            <person name="Watanabe T."/>
            <person name="Suenaga H."/>
            <person name="Fujihara H."/>
            <person name="Futagami T."/>
            <person name="Goto M."/>
            <person name="Hanada S."/>
            <person name="Hirose J."/>
        </authorList>
    </citation>
    <scope>NUCLEOTIDE SEQUENCE [LARGE SCALE GENOMIC DNA]</scope>
    <source>
        <strain evidence="7">DSM 10086 / NBRC 110670 / KF707</strain>
    </source>
</reference>
<dbReference type="Gene3D" id="3.40.190.290">
    <property type="match status" value="1"/>
</dbReference>
<dbReference type="KEGG" id="pfuw:KF707C_31360"/>
<name>A0AAD1BZM4_METFU</name>
<dbReference type="InterPro" id="IPR036388">
    <property type="entry name" value="WH-like_DNA-bd_sf"/>
</dbReference>
<accession>A0AAD1BZM4</accession>
<dbReference type="InterPro" id="IPR005119">
    <property type="entry name" value="LysR_subst-bd"/>
</dbReference>
<dbReference type="Proteomes" id="UP000218554">
    <property type="component" value="Chromosome"/>
</dbReference>
<dbReference type="Pfam" id="PF00126">
    <property type="entry name" value="HTH_1"/>
    <property type="match status" value="1"/>
</dbReference>
<dbReference type="GO" id="GO:0006351">
    <property type="term" value="P:DNA-templated transcription"/>
    <property type="evidence" value="ECO:0007669"/>
    <property type="project" value="TreeGrafter"/>
</dbReference>
<comment type="similarity">
    <text evidence="1">Belongs to the LysR transcriptional regulatory family.</text>
</comment>
<dbReference type="InterPro" id="IPR036390">
    <property type="entry name" value="WH_DNA-bd_sf"/>
</dbReference>
<keyword evidence="7" id="KW-1185">Reference proteome</keyword>
<evidence type="ECO:0000256" key="1">
    <source>
        <dbReference type="ARBA" id="ARBA00009437"/>
    </source>
</evidence>
<dbReference type="InterPro" id="IPR000847">
    <property type="entry name" value="LysR_HTH_N"/>
</dbReference>
<gene>
    <name evidence="6" type="ORF">KF707C_31360</name>
</gene>
<dbReference type="PROSITE" id="PS50931">
    <property type="entry name" value="HTH_LYSR"/>
    <property type="match status" value="1"/>
</dbReference>
<dbReference type="RefSeq" id="WP_004420048.1">
    <property type="nucleotide sequence ID" value="NZ_AJMR01000045.1"/>
</dbReference>
<dbReference type="InterPro" id="IPR058163">
    <property type="entry name" value="LysR-type_TF_proteobact-type"/>
</dbReference>
<keyword evidence="3" id="KW-0238">DNA-binding</keyword>
<dbReference type="EMBL" id="AP014862">
    <property type="protein sequence ID" value="BAU74824.1"/>
    <property type="molecule type" value="Genomic_DNA"/>
</dbReference>
<organism evidence="6 7">
    <name type="scientific">Metapseudomonas furukawaii</name>
    <name type="common">Pseudomonas furukawaii</name>
    <dbReference type="NCBI Taxonomy" id="1149133"/>
    <lineage>
        <taxon>Bacteria</taxon>
        <taxon>Pseudomonadati</taxon>
        <taxon>Pseudomonadota</taxon>
        <taxon>Gammaproteobacteria</taxon>
        <taxon>Pseudomonadales</taxon>
        <taxon>Pseudomonadaceae</taxon>
        <taxon>Metapseudomonas</taxon>
    </lineage>
</organism>
<keyword evidence="4" id="KW-0804">Transcription</keyword>
<dbReference type="CDD" id="cd08471">
    <property type="entry name" value="PBP2_CrgA_like_2"/>
    <property type="match status" value="1"/>
</dbReference>
<dbReference type="FunFam" id="1.10.10.10:FF:000001">
    <property type="entry name" value="LysR family transcriptional regulator"/>
    <property type="match status" value="1"/>
</dbReference>
<dbReference type="AlphaFoldDB" id="A0AAD1BZM4"/>
<evidence type="ECO:0000259" key="5">
    <source>
        <dbReference type="PROSITE" id="PS50931"/>
    </source>
</evidence>
<evidence type="ECO:0000256" key="4">
    <source>
        <dbReference type="ARBA" id="ARBA00023163"/>
    </source>
</evidence>
<feature type="domain" description="HTH lysR-type" evidence="5">
    <location>
        <begin position="1"/>
        <end position="59"/>
    </location>
</feature>
<proteinExistence type="inferred from homology"/>
<sequence>MDRFQEMKVLLAVVEAESFAAAARQLGMSPPSVTRVIAALEARLGTLLLARSTRSLRLTEAGQRYVEDCRRILLELEEAEELASGSALRARGNLTVTAPVMFGELYLIPVIVDYLSSHPEVTINALLVDRVVNMSDEGVDVAVRIGRLHETGMPAVRVGEVRSVICAAPDFLDRVGRPATPGELEGAPVVVSSASPLLTDWRFVGPDGPLTLRPPTRLVVNSNSAAIHAARLGWGFTRVLSYQVAESVARGELEIVLDEYSVPPLPIHLLHPGAARTPAKVRTFIDFCAERLGRNPALQPPVSA</sequence>
<dbReference type="SUPFAM" id="SSF46785">
    <property type="entry name" value="Winged helix' DNA-binding domain"/>
    <property type="match status" value="1"/>
</dbReference>
<keyword evidence="2" id="KW-0805">Transcription regulation</keyword>
<dbReference type="Gene3D" id="1.10.10.10">
    <property type="entry name" value="Winged helix-like DNA-binding domain superfamily/Winged helix DNA-binding domain"/>
    <property type="match status" value="1"/>
</dbReference>
<reference evidence="7" key="1">
    <citation type="submission" date="2015-05" db="EMBL/GenBank/DDBJ databases">
        <title>Draft genome sequencing of a biphenyl-degrading bacterium, Pseudomonas balearica KF707 (=NBRC110670).</title>
        <authorList>
            <person name="Kimura N."/>
            <person name="Hirose J."/>
            <person name="Watanabe T."/>
            <person name="Suenaga H."/>
            <person name="Fujihara H."/>
            <person name="Noguchi M."/>
            <person name="Hashimoto M."/>
            <person name="Shimodaira J."/>
            <person name="Tsuchikane K."/>
            <person name="Hosoyama A."/>
            <person name="Yamazoe A."/>
            <person name="Fujita N."/>
            <person name="Furukawa K."/>
        </authorList>
    </citation>
    <scope>NUCLEOTIDE SEQUENCE [LARGE SCALE GENOMIC DNA]</scope>
    <source>
        <strain evidence="7">DSM 10086 / NBRC 110670 / KF707</strain>
    </source>
</reference>
<dbReference type="PANTHER" id="PTHR30537:SF5">
    <property type="entry name" value="HTH-TYPE TRANSCRIPTIONAL ACTIVATOR TTDR-RELATED"/>
    <property type="match status" value="1"/>
</dbReference>
<dbReference type="SUPFAM" id="SSF53850">
    <property type="entry name" value="Periplasmic binding protein-like II"/>
    <property type="match status" value="1"/>
</dbReference>